<dbReference type="Proteomes" id="UP000015104">
    <property type="component" value="Unassembled WGS sequence"/>
</dbReference>
<reference evidence="1" key="2">
    <citation type="submission" date="2015-06" db="UniProtKB">
        <authorList>
            <consortium name="EnsemblMetazoa"/>
        </authorList>
    </citation>
    <scope>IDENTIFICATION</scope>
</reference>
<protein>
    <submittedName>
        <fullName evidence="1">Uncharacterized protein</fullName>
    </submittedName>
</protein>
<dbReference type="AlphaFoldDB" id="T1JZD2"/>
<sequence length="20" mass="2022">MALISTPCEPIGFTGISVEG</sequence>
<accession>T1JZD2</accession>
<proteinExistence type="predicted"/>
<keyword evidence="2" id="KW-1185">Reference proteome</keyword>
<organism evidence="1 2">
    <name type="scientific">Tetranychus urticae</name>
    <name type="common">Two-spotted spider mite</name>
    <dbReference type="NCBI Taxonomy" id="32264"/>
    <lineage>
        <taxon>Eukaryota</taxon>
        <taxon>Metazoa</taxon>
        <taxon>Ecdysozoa</taxon>
        <taxon>Arthropoda</taxon>
        <taxon>Chelicerata</taxon>
        <taxon>Arachnida</taxon>
        <taxon>Acari</taxon>
        <taxon>Acariformes</taxon>
        <taxon>Trombidiformes</taxon>
        <taxon>Prostigmata</taxon>
        <taxon>Eleutherengona</taxon>
        <taxon>Raphignathae</taxon>
        <taxon>Tetranychoidea</taxon>
        <taxon>Tetranychidae</taxon>
        <taxon>Tetranychus</taxon>
    </lineage>
</organism>
<name>T1JZD2_TETUR</name>
<evidence type="ECO:0000313" key="1">
    <source>
        <dbReference type="EnsemblMetazoa" id="tetur03g03540.1"/>
    </source>
</evidence>
<dbReference type="EnsemblMetazoa" id="tetur03g03540.1">
    <property type="protein sequence ID" value="tetur03g03540.1"/>
    <property type="gene ID" value="tetur03g03540"/>
</dbReference>
<evidence type="ECO:0000313" key="2">
    <source>
        <dbReference type="Proteomes" id="UP000015104"/>
    </source>
</evidence>
<dbReference type="HOGENOM" id="CLU_3428637_0_0_1"/>
<reference evidence="2" key="1">
    <citation type="submission" date="2011-08" db="EMBL/GenBank/DDBJ databases">
        <authorList>
            <person name="Rombauts S."/>
        </authorList>
    </citation>
    <scope>NUCLEOTIDE SEQUENCE</scope>
    <source>
        <strain evidence="2">London</strain>
    </source>
</reference>
<dbReference type="EMBL" id="CAEY01001120">
    <property type="status" value="NOT_ANNOTATED_CDS"/>
    <property type="molecule type" value="Genomic_DNA"/>
</dbReference>